<dbReference type="GO" id="GO:0015807">
    <property type="term" value="P:L-amino acid transport"/>
    <property type="evidence" value="ECO:0007669"/>
    <property type="project" value="TreeGrafter"/>
</dbReference>
<keyword evidence="2" id="KW-0813">Transport</keyword>
<name>A0A037ZGV4_9RHOB</name>
<evidence type="ECO:0000313" key="8">
    <source>
        <dbReference type="Proteomes" id="UP000026249"/>
    </source>
</evidence>
<gene>
    <name evidence="7" type="ORF">ACMU_16765</name>
</gene>
<dbReference type="GO" id="GO:0005524">
    <property type="term" value="F:ATP binding"/>
    <property type="evidence" value="ECO:0007669"/>
    <property type="project" value="UniProtKB-KW"/>
</dbReference>
<dbReference type="InterPro" id="IPR052156">
    <property type="entry name" value="BCAA_Transport_ATP-bd_LivF"/>
</dbReference>
<reference evidence="7 8" key="1">
    <citation type="submission" date="2014-03" db="EMBL/GenBank/DDBJ databases">
        <title>Draft Genome Sequence of Actibacterium mucosum KCTC 23349, a Marine Alphaproteobacterium with Complex Ionic Requirements Isolated from Mediterranean Seawater at Malvarrosa Beach, Valencia, Spain.</title>
        <authorList>
            <person name="Arahal D.R."/>
            <person name="Shao Z."/>
            <person name="Lai Q."/>
            <person name="Pujalte M.J."/>
        </authorList>
    </citation>
    <scope>NUCLEOTIDE SEQUENCE [LARGE SCALE GENOMIC DNA]</scope>
    <source>
        <strain evidence="7 8">KCTC 23349</strain>
    </source>
</reference>
<evidence type="ECO:0000256" key="4">
    <source>
        <dbReference type="ARBA" id="ARBA00022840"/>
    </source>
</evidence>
<dbReference type="Gene3D" id="3.40.50.300">
    <property type="entry name" value="P-loop containing nucleotide triphosphate hydrolases"/>
    <property type="match status" value="1"/>
</dbReference>
<dbReference type="STRING" id="1454373.ACMU_16765"/>
<dbReference type="AlphaFoldDB" id="A0A037ZGV4"/>
<dbReference type="InterPro" id="IPR003439">
    <property type="entry name" value="ABC_transporter-like_ATP-bd"/>
</dbReference>
<evidence type="ECO:0000256" key="5">
    <source>
        <dbReference type="ARBA" id="ARBA00022970"/>
    </source>
</evidence>
<dbReference type="InterPro" id="IPR027417">
    <property type="entry name" value="P-loop_NTPase"/>
</dbReference>
<comment type="similarity">
    <text evidence="1">Belongs to the ABC transporter superfamily.</text>
</comment>
<keyword evidence="3" id="KW-0547">Nucleotide-binding</keyword>
<keyword evidence="5" id="KW-0029">Amino-acid transport</keyword>
<evidence type="ECO:0000259" key="6">
    <source>
        <dbReference type="PROSITE" id="PS50893"/>
    </source>
</evidence>
<evidence type="ECO:0000256" key="1">
    <source>
        <dbReference type="ARBA" id="ARBA00005417"/>
    </source>
</evidence>
<evidence type="ECO:0000313" key="7">
    <source>
        <dbReference type="EMBL" id="KAJ54766.1"/>
    </source>
</evidence>
<dbReference type="EMBL" id="JFKE01000006">
    <property type="protein sequence ID" value="KAJ54766.1"/>
    <property type="molecule type" value="Genomic_DNA"/>
</dbReference>
<dbReference type="PANTHER" id="PTHR43820:SF5">
    <property type="entry name" value="HIGH-AFFINITY BRANCHED-CHAIN AMINO ACID TRANSPORT ATP-BINDING PROTEIN"/>
    <property type="match status" value="1"/>
</dbReference>
<dbReference type="PROSITE" id="PS00211">
    <property type="entry name" value="ABC_TRANSPORTER_1"/>
    <property type="match status" value="1"/>
</dbReference>
<protein>
    <submittedName>
        <fullName evidence="7">ABC transporter ATP-binding protein</fullName>
    </submittedName>
</protein>
<dbReference type="RefSeq" id="WP_035260969.1">
    <property type="nucleotide sequence ID" value="NZ_JFKE01000006.1"/>
</dbReference>
<sequence length="239" mass="25095">MSLLSATSVTAHYGDFQALFGINFAMAAGETVAIIGSNGAGKSTFLRALTGLRPTTGQNIQFDGALIAGLPADAIHKRGLAMVPEGRRLFPSLTVEENLQIGAAGGRAGHWTLDAVYDLFPDLRDKRRNGGTELSGGQQQMVAIGRALMSNPKLLLCDEISLGLSPKVIKDIYAAVPRIQAAGTSLIVVEQDVGQALAVADRIYCFMEGRVSLTGTPATVTRAEISQAYFGLNTEGTAA</sequence>
<dbReference type="SUPFAM" id="SSF52540">
    <property type="entry name" value="P-loop containing nucleoside triphosphate hydrolases"/>
    <property type="match status" value="1"/>
</dbReference>
<evidence type="ECO:0000256" key="3">
    <source>
        <dbReference type="ARBA" id="ARBA00022741"/>
    </source>
</evidence>
<dbReference type="Proteomes" id="UP000026249">
    <property type="component" value="Unassembled WGS sequence"/>
</dbReference>
<dbReference type="Pfam" id="PF00005">
    <property type="entry name" value="ABC_tran"/>
    <property type="match status" value="1"/>
</dbReference>
<dbReference type="GO" id="GO:0016887">
    <property type="term" value="F:ATP hydrolysis activity"/>
    <property type="evidence" value="ECO:0007669"/>
    <property type="project" value="InterPro"/>
</dbReference>
<dbReference type="GO" id="GO:0015658">
    <property type="term" value="F:branched-chain amino acid transmembrane transporter activity"/>
    <property type="evidence" value="ECO:0007669"/>
    <property type="project" value="TreeGrafter"/>
</dbReference>
<keyword evidence="4 7" id="KW-0067">ATP-binding</keyword>
<comment type="caution">
    <text evidence="7">The sequence shown here is derived from an EMBL/GenBank/DDBJ whole genome shotgun (WGS) entry which is preliminary data.</text>
</comment>
<accession>A0A037ZGV4</accession>
<proteinExistence type="inferred from homology"/>
<dbReference type="InterPro" id="IPR017871">
    <property type="entry name" value="ABC_transporter-like_CS"/>
</dbReference>
<dbReference type="PROSITE" id="PS50893">
    <property type="entry name" value="ABC_TRANSPORTER_2"/>
    <property type="match status" value="1"/>
</dbReference>
<dbReference type="PANTHER" id="PTHR43820">
    <property type="entry name" value="HIGH-AFFINITY BRANCHED-CHAIN AMINO ACID TRANSPORT ATP-BINDING PROTEIN LIVF"/>
    <property type="match status" value="1"/>
</dbReference>
<organism evidence="7 8">
    <name type="scientific">Actibacterium mucosum KCTC 23349</name>
    <dbReference type="NCBI Taxonomy" id="1454373"/>
    <lineage>
        <taxon>Bacteria</taxon>
        <taxon>Pseudomonadati</taxon>
        <taxon>Pseudomonadota</taxon>
        <taxon>Alphaproteobacteria</taxon>
        <taxon>Rhodobacterales</taxon>
        <taxon>Roseobacteraceae</taxon>
        <taxon>Actibacterium</taxon>
    </lineage>
</organism>
<dbReference type="SMART" id="SM00382">
    <property type="entry name" value="AAA"/>
    <property type="match status" value="1"/>
</dbReference>
<evidence type="ECO:0000256" key="2">
    <source>
        <dbReference type="ARBA" id="ARBA00022448"/>
    </source>
</evidence>
<dbReference type="CDD" id="cd03224">
    <property type="entry name" value="ABC_TM1139_LivF_branched"/>
    <property type="match status" value="1"/>
</dbReference>
<feature type="domain" description="ABC transporter" evidence="6">
    <location>
        <begin position="4"/>
        <end position="233"/>
    </location>
</feature>
<keyword evidence="8" id="KW-1185">Reference proteome</keyword>
<dbReference type="InterPro" id="IPR003593">
    <property type="entry name" value="AAA+_ATPase"/>
</dbReference>